<protein>
    <recommendedName>
        <fullName evidence="4 14">Phosphoribosylamine--glycine ligase</fullName>
        <ecNumber evidence="4 14">6.3.4.13</ecNumber>
    </recommendedName>
    <alternativeName>
        <fullName evidence="14">GARS</fullName>
    </alternativeName>
    <alternativeName>
        <fullName evidence="12 14">Glycinamide ribonucleotide synthetase</fullName>
    </alternativeName>
    <alternativeName>
        <fullName evidence="13 14">Phosphoribosylglycinamide synthetase</fullName>
    </alternativeName>
</protein>
<dbReference type="Gene3D" id="3.40.50.20">
    <property type="match status" value="1"/>
</dbReference>
<dbReference type="PROSITE" id="PS00184">
    <property type="entry name" value="GARS"/>
    <property type="match status" value="1"/>
</dbReference>
<dbReference type="InterPro" id="IPR020561">
    <property type="entry name" value="PRibGlycinamid_synth_ATP-grasp"/>
</dbReference>
<dbReference type="HAMAP" id="MF_00138">
    <property type="entry name" value="GARS"/>
    <property type="match status" value="1"/>
</dbReference>
<dbReference type="GO" id="GO:0004637">
    <property type="term" value="F:phosphoribosylamine-glycine ligase activity"/>
    <property type="evidence" value="ECO:0007669"/>
    <property type="project" value="UniProtKB-UniRule"/>
</dbReference>
<dbReference type="AlphaFoldDB" id="A9BBW3"/>
<dbReference type="SUPFAM" id="SSF52440">
    <property type="entry name" value="PreATP-grasp domain"/>
    <property type="match status" value="1"/>
</dbReference>
<evidence type="ECO:0000256" key="5">
    <source>
        <dbReference type="ARBA" id="ARBA00022598"/>
    </source>
</evidence>
<comment type="catalytic activity">
    <reaction evidence="14">
        <text>5-phospho-beta-D-ribosylamine + glycine + ATP = N(1)-(5-phospho-beta-D-ribosyl)glycinamide + ADP + phosphate + H(+)</text>
        <dbReference type="Rhea" id="RHEA:17453"/>
        <dbReference type="ChEBI" id="CHEBI:15378"/>
        <dbReference type="ChEBI" id="CHEBI:30616"/>
        <dbReference type="ChEBI" id="CHEBI:43474"/>
        <dbReference type="ChEBI" id="CHEBI:57305"/>
        <dbReference type="ChEBI" id="CHEBI:58681"/>
        <dbReference type="ChEBI" id="CHEBI:143788"/>
        <dbReference type="ChEBI" id="CHEBI:456216"/>
        <dbReference type="EC" id="6.3.4.13"/>
    </reaction>
</comment>
<evidence type="ECO:0000256" key="13">
    <source>
        <dbReference type="ARBA" id="ARBA00042864"/>
    </source>
</evidence>
<evidence type="ECO:0000256" key="3">
    <source>
        <dbReference type="ARBA" id="ARBA00005174"/>
    </source>
</evidence>
<proteinExistence type="inferred from homology"/>
<dbReference type="InterPro" id="IPR000115">
    <property type="entry name" value="PRibGlycinamide_synth"/>
</dbReference>
<dbReference type="OrthoDB" id="9807240at2"/>
<dbReference type="RefSeq" id="WP_012195946.1">
    <property type="nucleotide sequence ID" value="NC_009976.1"/>
</dbReference>
<name>A9BBW3_PROM4</name>
<dbReference type="FunFam" id="3.30.470.20:FF:000018">
    <property type="entry name" value="Trifunctional purine biosynthetic protein adenosine-3"/>
    <property type="match status" value="1"/>
</dbReference>
<keyword evidence="18" id="KW-1185">Reference proteome</keyword>
<dbReference type="Pfam" id="PF02844">
    <property type="entry name" value="GARS_N"/>
    <property type="match status" value="1"/>
</dbReference>
<dbReference type="UniPathway" id="UPA00074">
    <property type="reaction ID" value="UER00125"/>
</dbReference>
<dbReference type="Pfam" id="PF01071">
    <property type="entry name" value="GARS_A"/>
    <property type="match status" value="1"/>
</dbReference>
<dbReference type="GO" id="GO:0005524">
    <property type="term" value="F:ATP binding"/>
    <property type="evidence" value="ECO:0007669"/>
    <property type="project" value="UniProtKB-UniRule"/>
</dbReference>
<dbReference type="Gene3D" id="3.30.1490.20">
    <property type="entry name" value="ATP-grasp fold, A domain"/>
    <property type="match status" value="1"/>
</dbReference>
<dbReference type="InterPro" id="IPR011761">
    <property type="entry name" value="ATP-grasp"/>
</dbReference>
<keyword evidence="8 14" id="KW-0658">Purine biosynthesis</keyword>
<evidence type="ECO:0000256" key="7">
    <source>
        <dbReference type="ARBA" id="ARBA00022741"/>
    </source>
</evidence>
<accession>A9BBW3</accession>
<dbReference type="SMART" id="SM01209">
    <property type="entry name" value="GARS_A"/>
    <property type="match status" value="1"/>
</dbReference>
<evidence type="ECO:0000313" key="17">
    <source>
        <dbReference type="EMBL" id="ABX09325.1"/>
    </source>
</evidence>
<dbReference type="InterPro" id="IPR013815">
    <property type="entry name" value="ATP_grasp_subdomain_1"/>
</dbReference>
<dbReference type="HOGENOM" id="CLU_027420_3_0_3"/>
<dbReference type="FunFam" id="3.40.50.20:FF:000006">
    <property type="entry name" value="Phosphoribosylamine--glycine ligase, chloroplastic"/>
    <property type="match status" value="1"/>
</dbReference>
<evidence type="ECO:0000256" key="8">
    <source>
        <dbReference type="ARBA" id="ARBA00022755"/>
    </source>
</evidence>
<evidence type="ECO:0000256" key="12">
    <source>
        <dbReference type="ARBA" id="ARBA00042242"/>
    </source>
</evidence>
<dbReference type="SMART" id="SM01210">
    <property type="entry name" value="GARS_C"/>
    <property type="match status" value="1"/>
</dbReference>
<evidence type="ECO:0000256" key="15">
    <source>
        <dbReference type="PROSITE-ProRule" id="PRU00409"/>
    </source>
</evidence>
<reference evidence="17 18" key="1">
    <citation type="journal article" date="2007" name="PLoS Genet.">
        <title>Patterns and implications of gene gain and loss in the evolution of Prochlorococcus.</title>
        <authorList>
            <person name="Kettler G.C."/>
            <person name="Martiny A.C."/>
            <person name="Huang K."/>
            <person name="Zucker J."/>
            <person name="Coleman M.L."/>
            <person name="Rodrigue S."/>
            <person name="Chen F."/>
            <person name="Lapidus A."/>
            <person name="Ferriera S."/>
            <person name="Johnson J."/>
            <person name="Steglich C."/>
            <person name="Church G.M."/>
            <person name="Richardson P."/>
            <person name="Chisholm S.W."/>
        </authorList>
    </citation>
    <scope>NUCLEOTIDE SEQUENCE [LARGE SCALE GENOMIC DNA]</scope>
    <source>
        <strain evidence="18">MIT 9211</strain>
    </source>
</reference>
<dbReference type="SUPFAM" id="SSF56059">
    <property type="entry name" value="Glutathione synthetase ATP-binding domain-like"/>
    <property type="match status" value="1"/>
</dbReference>
<comment type="similarity">
    <text evidence="11 14">Belongs to the GARS family.</text>
</comment>
<dbReference type="InterPro" id="IPR020562">
    <property type="entry name" value="PRibGlycinamide_synth_N"/>
</dbReference>
<feature type="domain" description="ATP-grasp" evidence="16">
    <location>
        <begin position="123"/>
        <end position="328"/>
    </location>
</feature>
<organism evidence="17 18">
    <name type="scientific">Prochlorococcus marinus (strain MIT 9211)</name>
    <dbReference type="NCBI Taxonomy" id="93059"/>
    <lineage>
        <taxon>Bacteria</taxon>
        <taxon>Bacillati</taxon>
        <taxon>Cyanobacteriota</taxon>
        <taxon>Cyanophyceae</taxon>
        <taxon>Synechococcales</taxon>
        <taxon>Prochlorococcaceae</taxon>
        <taxon>Prochlorococcus</taxon>
    </lineage>
</organism>
<comment type="pathway">
    <text evidence="3 14">Purine metabolism; IMP biosynthesis via de novo pathway; N(1)-(5-phospho-D-ribosyl)glycinamide from 5-phospho-alpha-D-ribose 1-diphosphate: step 2/2.</text>
</comment>
<dbReference type="PANTHER" id="PTHR43472:SF1">
    <property type="entry name" value="PHOSPHORIBOSYLAMINE--GLYCINE LIGASE, CHLOROPLASTIC"/>
    <property type="match status" value="1"/>
</dbReference>
<dbReference type="KEGG" id="pmj:P9211_13941"/>
<dbReference type="PANTHER" id="PTHR43472">
    <property type="entry name" value="PHOSPHORIBOSYLAMINE--GLYCINE LIGASE"/>
    <property type="match status" value="1"/>
</dbReference>
<dbReference type="InterPro" id="IPR020559">
    <property type="entry name" value="PRibGlycinamide_synth_CS"/>
</dbReference>
<dbReference type="Pfam" id="PF02843">
    <property type="entry name" value="GARS_C"/>
    <property type="match status" value="1"/>
</dbReference>
<dbReference type="InterPro" id="IPR011054">
    <property type="entry name" value="Rudment_hybrid_motif"/>
</dbReference>
<dbReference type="SUPFAM" id="SSF51246">
    <property type="entry name" value="Rudiment single hybrid motif"/>
    <property type="match status" value="1"/>
</dbReference>
<evidence type="ECO:0000256" key="1">
    <source>
        <dbReference type="ARBA" id="ARBA00001936"/>
    </source>
</evidence>
<keyword evidence="7 15" id="KW-0547">Nucleotide-binding</keyword>
<evidence type="ECO:0000256" key="4">
    <source>
        <dbReference type="ARBA" id="ARBA00013255"/>
    </source>
</evidence>
<evidence type="ECO:0000256" key="11">
    <source>
        <dbReference type="ARBA" id="ARBA00038345"/>
    </source>
</evidence>
<evidence type="ECO:0000256" key="6">
    <source>
        <dbReference type="ARBA" id="ARBA00022723"/>
    </source>
</evidence>
<evidence type="ECO:0000256" key="14">
    <source>
        <dbReference type="HAMAP-Rule" id="MF_00138"/>
    </source>
</evidence>
<dbReference type="STRING" id="93059.P9211_13941"/>
<evidence type="ECO:0000313" key="18">
    <source>
        <dbReference type="Proteomes" id="UP000000788"/>
    </source>
</evidence>
<dbReference type="EMBL" id="CP000878">
    <property type="protein sequence ID" value="ABX09325.1"/>
    <property type="molecule type" value="Genomic_DNA"/>
</dbReference>
<dbReference type="NCBIfam" id="TIGR00877">
    <property type="entry name" value="purD"/>
    <property type="match status" value="1"/>
</dbReference>
<gene>
    <name evidence="14 17" type="primary">purD</name>
    <name evidence="17" type="ordered locus">P9211_13941</name>
</gene>
<keyword evidence="6" id="KW-0479">Metal-binding</keyword>
<dbReference type="GO" id="GO:0009113">
    <property type="term" value="P:purine nucleobase biosynthetic process"/>
    <property type="evidence" value="ECO:0007669"/>
    <property type="project" value="InterPro"/>
</dbReference>
<keyword evidence="5 14" id="KW-0436">Ligase</keyword>
<dbReference type="InterPro" id="IPR037123">
    <property type="entry name" value="PRibGlycinamide_synth_C_sf"/>
</dbReference>
<dbReference type="InterPro" id="IPR020560">
    <property type="entry name" value="PRibGlycinamide_synth_C-dom"/>
</dbReference>
<dbReference type="PROSITE" id="PS50975">
    <property type="entry name" value="ATP_GRASP"/>
    <property type="match status" value="1"/>
</dbReference>
<dbReference type="Proteomes" id="UP000000788">
    <property type="component" value="Chromosome"/>
</dbReference>
<dbReference type="Gene3D" id="3.30.470.20">
    <property type="entry name" value="ATP-grasp fold, B domain"/>
    <property type="match status" value="1"/>
</dbReference>
<dbReference type="Gene3D" id="3.90.600.10">
    <property type="entry name" value="Phosphoribosylglycinamide synthetase, C-terminal domain"/>
    <property type="match status" value="1"/>
</dbReference>
<comment type="cofactor">
    <cofactor evidence="1">
        <name>Mn(2+)</name>
        <dbReference type="ChEBI" id="CHEBI:29035"/>
    </cofactor>
</comment>
<evidence type="ECO:0000256" key="2">
    <source>
        <dbReference type="ARBA" id="ARBA00001946"/>
    </source>
</evidence>
<keyword evidence="10" id="KW-0464">Manganese</keyword>
<comment type="cofactor">
    <cofactor evidence="2">
        <name>Mg(2+)</name>
        <dbReference type="ChEBI" id="CHEBI:18420"/>
    </cofactor>
</comment>
<sequence length="446" mass="47974">MKATNTSNDSLPSFQRVLVVGNGGRENSLAWALSKCEGICEVFVAPGNGGTEDHHRCHCLSIDTSNVEALISFCQSREIQLVVIGPEAPLASGLADKLRKAGLLVFGPGADGAQIEASKDWAKKLMIEAGIPTALYWSANSKEQAIGLLKNFEQSLVIKADGLASGKGVTVCKSKEEALNAINNIFEGKFGTAGETVLLEECLEGPEVSVFALCDGEELLVLPTAQDHKRLLDKDQGPNTGGMGSYAPANILSKQQLEEVQEKILDPTLKALKSNNIDYRGVIYVGLMITTQGPKVIEFNCRFGDPECQALMPLMGPEFAHILQACAMGCLRKAPKLTVNDLCSVCIVASSAGYPEAPKKGDIINIEVISNPLFQIFQAGTKKIESGELLTSGGRVLSVVAQGNNFDEAFNLAYKELSKIKFKGMHYRNDIGHQIRKSSFLPENSL</sequence>
<evidence type="ECO:0000256" key="9">
    <source>
        <dbReference type="ARBA" id="ARBA00022840"/>
    </source>
</evidence>
<dbReference type="EC" id="6.3.4.13" evidence="4 14"/>
<dbReference type="InterPro" id="IPR016185">
    <property type="entry name" value="PreATP-grasp_dom_sf"/>
</dbReference>
<dbReference type="eggNOG" id="COG0151">
    <property type="taxonomic scope" value="Bacteria"/>
</dbReference>
<dbReference type="GO" id="GO:0006189">
    <property type="term" value="P:'de novo' IMP biosynthetic process"/>
    <property type="evidence" value="ECO:0007669"/>
    <property type="project" value="UniProtKB-UniRule"/>
</dbReference>
<dbReference type="GO" id="GO:0046872">
    <property type="term" value="F:metal ion binding"/>
    <property type="evidence" value="ECO:0007669"/>
    <property type="project" value="UniProtKB-KW"/>
</dbReference>
<evidence type="ECO:0000256" key="10">
    <source>
        <dbReference type="ARBA" id="ARBA00023211"/>
    </source>
</evidence>
<keyword evidence="9 15" id="KW-0067">ATP-binding</keyword>
<evidence type="ECO:0000259" key="16">
    <source>
        <dbReference type="PROSITE" id="PS50975"/>
    </source>
</evidence>